<dbReference type="Proteomes" id="UP000291106">
    <property type="component" value="Chromosome"/>
</dbReference>
<dbReference type="CDD" id="cd06587">
    <property type="entry name" value="VOC"/>
    <property type="match status" value="1"/>
</dbReference>
<name>A0A411PLS8_9GAMM</name>
<proteinExistence type="predicted"/>
<dbReference type="Gene3D" id="3.10.180.10">
    <property type="entry name" value="2,3-Dihydroxybiphenyl 1,2-Dioxygenase, domain 1"/>
    <property type="match status" value="1"/>
</dbReference>
<dbReference type="EMBL" id="CP036200">
    <property type="protein sequence ID" value="QBF84482.1"/>
    <property type="molecule type" value="Genomic_DNA"/>
</dbReference>
<evidence type="ECO:0000259" key="1">
    <source>
        <dbReference type="PROSITE" id="PS51819"/>
    </source>
</evidence>
<feature type="domain" description="VOC" evidence="1">
    <location>
        <begin position="3"/>
        <end position="127"/>
    </location>
</feature>
<protein>
    <submittedName>
        <fullName evidence="2">VOC family protein</fullName>
    </submittedName>
</protein>
<dbReference type="OrthoDB" id="9179860at2"/>
<organism evidence="2 3">
    <name type="scientific">Shewanella maritima</name>
    <dbReference type="NCBI Taxonomy" id="2520507"/>
    <lineage>
        <taxon>Bacteria</taxon>
        <taxon>Pseudomonadati</taxon>
        <taxon>Pseudomonadota</taxon>
        <taxon>Gammaproteobacteria</taxon>
        <taxon>Alteromonadales</taxon>
        <taxon>Shewanellaceae</taxon>
        <taxon>Shewanella</taxon>
    </lineage>
</organism>
<dbReference type="InterPro" id="IPR029068">
    <property type="entry name" value="Glyas_Bleomycin-R_OHBP_Dase"/>
</dbReference>
<keyword evidence="3" id="KW-1185">Reference proteome</keyword>
<sequence>MMRLEHLNLVVNDLDETVAFYKAAFPHWQVRGGGEGEWNGVYRRWIHFGDDYNYLSLNDNGKGSIRDIKGYDLGLAHFAYVVDDIKSLGARMAAAGFDIAIDGAADSSHKSLYYIDPNGYEVEFLQYFTDIPSERNVYDD</sequence>
<dbReference type="Pfam" id="PF00903">
    <property type="entry name" value="Glyoxalase"/>
    <property type="match status" value="1"/>
</dbReference>
<accession>A0A411PLS8</accession>
<dbReference type="SUPFAM" id="SSF54593">
    <property type="entry name" value="Glyoxalase/Bleomycin resistance protein/Dihydroxybiphenyl dioxygenase"/>
    <property type="match status" value="1"/>
</dbReference>
<dbReference type="KEGG" id="smai:EXU30_18790"/>
<dbReference type="AlphaFoldDB" id="A0A411PLS8"/>
<dbReference type="PROSITE" id="PS51819">
    <property type="entry name" value="VOC"/>
    <property type="match status" value="1"/>
</dbReference>
<dbReference type="RefSeq" id="WP_130602637.1">
    <property type="nucleotide sequence ID" value="NZ_CP036200.1"/>
</dbReference>
<dbReference type="InterPro" id="IPR037523">
    <property type="entry name" value="VOC_core"/>
</dbReference>
<evidence type="ECO:0000313" key="2">
    <source>
        <dbReference type="EMBL" id="QBF84482.1"/>
    </source>
</evidence>
<reference evidence="2 3" key="1">
    <citation type="submission" date="2019-02" db="EMBL/GenBank/DDBJ databases">
        <title>Shewanella sp. D4-2 isolated from Dokdo Island.</title>
        <authorList>
            <person name="Baek K."/>
        </authorList>
    </citation>
    <scope>NUCLEOTIDE SEQUENCE [LARGE SCALE GENOMIC DNA]</scope>
    <source>
        <strain evidence="2 3">D4-2</strain>
    </source>
</reference>
<dbReference type="InterPro" id="IPR004360">
    <property type="entry name" value="Glyas_Fos-R_dOase_dom"/>
</dbReference>
<gene>
    <name evidence="2" type="ORF">EXU30_18790</name>
</gene>
<evidence type="ECO:0000313" key="3">
    <source>
        <dbReference type="Proteomes" id="UP000291106"/>
    </source>
</evidence>